<gene>
    <name evidence="2" type="ORF">V6590_00785</name>
</gene>
<keyword evidence="1" id="KW-0812">Transmembrane</keyword>
<feature type="transmembrane region" description="Helical" evidence="1">
    <location>
        <begin position="20"/>
        <end position="39"/>
    </location>
</feature>
<protein>
    <submittedName>
        <fullName evidence="2">Uncharacterized protein</fullName>
    </submittedName>
</protein>
<dbReference type="Proteomes" id="UP001431963">
    <property type="component" value="Unassembled WGS sequence"/>
</dbReference>
<proteinExistence type="predicted"/>
<accession>A0ABU8BPP3</accession>
<dbReference type="RefSeq" id="WP_335418078.1">
    <property type="nucleotide sequence ID" value="NZ_JBALHR010000001.1"/>
</dbReference>
<sequence>MLKEVKAIITRSSATLVEDVLGTVSLFVLLIAGLHLPGIV</sequence>
<keyword evidence="1" id="KW-1133">Transmembrane helix</keyword>
<evidence type="ECO:0000313" key="2">
    <source>
        <dbReference type="EMBL" id="MEH7826676.1"/>
    </source>
</evidence>
<organism evidence="2 3">
    <name type="scientific">Gemmobacter denitrificans</name>
    <dbReference type="NCBI Taxonomy" id="3123040"/>
    <lineage>
        <taxon>Bacteria</taxon>
        <taxon>Pseudomonadati</taxon>
        <taxon>Pseudomonadota</taxon>
        <taxon>Alphaproteobacteria</taxon>
        <taxon>Rhodobacterales</taxon>
        <taxon>Paracoccaceae</taxon>
        <taxon>Gemmobacter</taxon>
    </lineage>
</organism>
<evidence type="ECO:0000313" key="3">
    <source>
        <dbReference type="Proteomes" id="UP001431963"/>
    </source>
</evidence>
<keyword evidence="3" id="KW-1185">Reference proteome</keyword>
<evidence type="ECO:0000256" key="1">
    <source>
        <dbReference type="SAM" id="Phobius"/>
    </source>
</evidence>
<dbReference type="EMBL" id="JBALHR010000001">
    <property type="protein sequence ID" value="MEH7826676.1"/>
    <property type="molecule type" value="Genomic_DNA"/>
</dbReference>
<keyword evidence="1" id="KW-0472">Membrane</keyword>
<name>A0ABU8BPP3_9RHOB</name>
<reference evidence="2" key="1">
    <citation type="submission" date="2024-02" db="EMBL/GenBank/DDBJ databases">
        <title>Genome sequences of strain Gemmobacter sp. JM10B15.</title>
        <authorList>
            <person name="Zhang M."/>
        </authorList>
    </citation>
    <scope>NUCLEOTIDE SEQUENCE</scope>
    <source>
        <strain evidence="2">JM10B15</strain>
    </source>
</reference>
<comment type="caution">
    <text evidence="2">The sequence shown here is derived from an EMBL/GenBank/DDBJ whole genome shotgun (WGS) entry which is preliminary data.</text>
</comment>